<sequence length="303" mass="33368">MVSSLEPAADPRTSGMFANPIQVRGPDGPWEAVREAVSRHGSALVHARMDDWLPTDLSDPGLPARLGPDQVRFRRMRHPTVRARFVASRLMLKHTAGAVVGESADALELAYKLGGRPYLRGFEQLDISLSHTADLLVVGLTRRGWIGVDAELSDRQMVGLGTEPQMCTWHERAELERIAEEHRNSALVRLWTLKEAYSKAIGQGMRFRFTEFGFGPQEQQAQDVLLPDGSPGTGEEWTFHTAPLQQRYTVSIALYDAGFGETGDGAQALRVEDGLLAELLGGSAGRPAVRHDHHPTARREPPV</sequence>
<dbReference type="InterPro" id="IPR037143">
    <property type="entry name" value="4-PPantetheinyl_Trfase_dom_sf"/>
</dbReference>
<dbReference type="PANTHER" id="PTHR12215">
    <property type="entry name" value="PHOSPHOPANTETHEINE TRANSFERASE"/>
    <property type="match status" value="1"/>
</dbReference>
<evidence type="ECO:0000256" key="2">
    <source>
        <dbReference type="ARBA" id="ARBA00022679"/>
    </source>
</evidence>
<feature type="domain" description="4'-phosphopantetheinyl transferase" evidence="4">
    <location>
        <begin position="146"/>
        <end position="251"/>
    </location>
</feature>
<name>A0ABN2ZZD8_9ACTN</name>
<feature type="region of interest" description="Disordered" evidence="3">
    <location>
        <begin position="1"/>
        <end position="21"/>
    </location>
</feature>
<keyword evidence="6" id="KW-1185">Reference proteome</keyword>
<gene>
    <name evidence="5" type="ORF">GCM10009760_45120</name>
</gene>
<protein>
    <recommendedName>
        <fullName evidence="4">4'-phosphopantetheinyl transferase domain-containing protein</fullName>
    </recommendedName>
</protein>
<evidence type="ECO:0000256" key="1">
    <source>
        <dbReference type="ARBA" id="ARBA00010990"/>
    </source>
</evidence>
<accession>A0ABN2ZZD8</accession>
<dbReference type="SUPFAM" id="SSF56214">
    <property type="entry name" value="4'-phosphopantetheinyl transferase"/>
    <property type="match status" value="2"/>
</dbReference>
<evidence type="ECO:0000256" key="3">
    <source>
        <dbReference type="SAM" id="MobiDB-lite"/>
    </source>
</evidence>
<evidence type="ECO:0000259" key="4">
    <source>
        <dbReference type="Pfam" id="PF01648"/>
    </source>
</evidence>
<dbReference type="Pfam" id="PF01648">
    <property type="entry name" value="ACPS"/>
    <property type="match status" value="1"/>
</dbReference>
<evidence type="ECO:0000313" key="6">
    <source>
        <dbReference type="Proteomes" id="UP001422759"/>
    </source>
</evidence>
<keyword evidence="2" id="KW-0808">Transferase</keyword>
<dbReference type="Proteomes" id="UP001422759">
    <property type="component" value="Unassembled WGS sequence"/>
</dbReference>
<comment type="similarity">
    <text evidence="1">Belongs to the P-Pant transferase superfamily. Gsp/Sfp/HetI/AcpT family.</text>
</comment>
<evidence type="ECO:0000313" key="5">
    <source>
        <dbReference type="EMBL" id="GAA2150576.1"/>
    </source>
</evidence>
<dbReference type="InterPro" id="IPR050559">
    <property type="entry name" value="P-Pant_transferase_sf"/>
</dbReference>
<organism evidence="5 6">
    <name type="scientific">Kitasatospora kazusensis</name>
    <dbReference type="NCBI Taxonomy" id="407974"/>
    <lineage>
        <taxon>Bacteria</taxon>
        <taxon>Bacillati</taxon>
        <taxon>Actinomycetota</taxon>
        <taxon>Actinomycetes</taxon>
        <taxon>Kitasatosporales</taxon>
        <taxon>Streptomycetaceae</taxon>
        <taxon>Kitasatospora</taxon>
    </lineage>
</organism>
<dbReference type="RefSeq" id="WP_344467729.1">
    <property type="nucleotide sequence ID" value="NZ_BAAANT010000029.1"/>
</dbReference>
<dbReference type="InterPro" id="IPR008278">
    <property type="entry name" value="4-PPantetheinyl_Trfase_dom"/>
</dbReference>
<dbReference type="PANTHER" id="PTHR12215:SF10">
    <property type="entry name" value="L-AMINOADIPATE-SEMIALDEHYDE DEHYDROGENASE-PHOSPHOPANTETHEINYL TRANSFERASE"/>
    <property type="match status" value="1"/>
</dbReference>
<comment type="caution">
    <text evidence="5">The sequence shown here is derived from an EMBL/GenBank/DDBJ whole genome shotgun (WGS) entry which is preliminary data.</text>
</comment>
<reference evidence="5 6" key="1">
    <citation type="journal article" date="2019" name="Int. J. Syst. Evol. Microbiol.">
        <title>The Global Catalogue of Microorganisms (GCM) 10K type strain sequencing project: providing services to taxonomists for standard genome sequencing and annotation.</title>
        <authorList>
            <consortium name="The Broad Institute Genomics Platform"/>
            <consortium name="The Broad Institute Genome Sequencing Center for Infectious Disease"/>
            <person name="Wu L."/>
            <person name="Ma J."/>
        </authorList>
    </citation>
    <scope>NUCLEOTIDE SEQUENCE [LARGE SCALE GENOMIC DNA]</scope>
    <source>
        <strain evidence="5 6">JCM 14560</strain>
    </source>
</reference>
<dbReference type="EMBL" id="BAAANT010000029">
    <property type="protein sequence ID" value="GAA2150576.1"/>
    <property type="molecule type" value="Genomic_DNA"/>
</dbReference>
<dbReference type="Gene3D" id="3.90.470.20">
    <property type="entry name" value="4'-phosphopantetheinyl transferase domain"/>
    <property type="match status" value="2"/>
</dbReference>
<proteinExistence type="inferred from homology"/>